<feature type="compositionally biased region" description="Polar residues" evidence="6">
    <location>
        <begin position="500"/>
        <end position="516"/>
    </location>
</feature>
<dbReference type="AlphaFoldDB" id="A0A3Q3B7T0"/>
<feature type="compositionally biased region" description="Low complexity" evidence="6">
    <location>
        <begin position="102"/>
        <end position="117"/>
    </location>
</feature>
<feature type="region of interest" description="Disordered" evidence="6">
    <location>
        <begin position="100"/>
        <end position="179"/>
    </location>
</feature>
<feature type="compositionally biased region" description="Low complexity" evidence="6">
    <location>
        <begin position="520"/>
        <end position="535"/>
    </location>
</feature>
<keyword evidence="4" id="KW-0539">Nucleus</keyword>
<comment type="similarity">
    <text evidence="2">Belongs to the MTUS1 family.</text>
</comment>
<organism evidence="7 8">
    <name type="scientific">Kryptolebias marmoratus</name>
    <name type="common">Mangrove killifish</name>
    <name type="synonym">Rivulus marmoratus</name>
    <dbReference type="NCBI Taxonomy" id="37003"/>
    <lineage>
        <taxon>Eukaryota</taxon>
        <taxon>Metazoa</taxon>
        <taxon>Chordata</taxon>
        <taxon>Craniata</taxon>
        <taxon>Vertebrata</taxon>
        <taxon>Euteleostomi</taxon>
        <taxon>Actinopterygii</taxon>
        <taxon>Neopterygii</taxon>
        <taxon>Teleostei</taxon>
        <taxon>Neoteleostei</taxon>
        <taxon>Acanthomorphata</taxon>
        <taxon>Ovalentaria</taxon>
        <taxon>Atherinomorphae</taxon>
        <taxon>Cyprinodontiformes</taxon>
        <taxon>Rivulidae</taxon>
        <taxon>Kryptolebias</taxon>
    </lineage>
</organism>
<accession>A0A3Q3B7T0</accession>
<evidence type="ECO:0000256" key="2">
    <source>
        <dbReference type="ARBA" id="ARBA00007585"/>
    </source>
</evidence>
<name>A0A3Q3B7T0_KRYMA</name>
<dbReference type="Ensembl" id="ENSKMAT00000020681.1">
    <property type="protein sequence ID" value="ENSKMAP00000020414.1"/>
    <property type="gene ID" value="ENSKMAG00000015133.1"/>
</dbReference>
<evidence type="ECO:0000256" key="5">
    <source>
        <dbReference type="SAM" id="Coils"/>
    </source>
</evidence>
<keyword evidence="8" id="KW-1185">Reference proteome</keyword>
<evidence type="ECO:0000256" key="4">
    <source>
        <dbReference type="ARBA" id="ARBA00023242"/>
    </source>
</evidence>
<feature type="region of interest" description="Disordered" evidence="6">
    <location>
        <begin position="500"/>
        <end position="535"/>
    </location>
</feature>
<reference evidence="7" key="2">
    <citation type="submission" date="2025-09" db="UniProtKB">
        <authorList>
            <consortium name="Ensembl"/>
        </authorList>
    </citation>
    <scope>IDENTIFICATION</scope>
</reference>
<sequence length="535" mass="59688">MAGYTGLRSCTWTEFPAPASSNSSLLAPGSAASSCDLTLLTCLLVGSYRFCIVPLLAAFNGKGRALWTISGGSAHKPTPVKPPVVKARLISTPGRNIGPALTPACKPASSASKTASPVKIHTAGRTAGPTLSRFVDKNKSKAGSCQQKPQWQPTQSSGPRPAGQAGVPQDGRKAQSVQQLQQLLTESHRRFQATVIVLQQVLAERDEATRTCRELSQELVNLQGELACSVHSSERLEREKEELRAALQDASQSLWDQHRQALAELEHRLQAAYQAEWDKAHLTCQEEADRCRALLQQQMEELKASHETVKLKLEMSHEEQLQRIKQQHEMSLEELRKVHAQELEGFSKTSKDAEAALYRELQELTVENNALTDKLAAEERRRKELAENTHKDSHALYLEQELESLKVVLDLKTEQLHQQEKKLMEVNKLTEKNVKLEESLIKVQQENEDLKARMEKHAALSRQLSTEQAVLQESLQKESKVNKRLSMENEELLWKLHNGDLSSPQKVSPISTSPSFKLQPPRSSAFFSSPPVSPR</sequence>
<comment type="subcellular location">
    <subcellularLocation>
        <location evidence="1">Nucleus</location>
    </subcellularLocation>
</comment>
<evidence type="ECO:0000256" key="3">
    <source>
        <dbReference type="ARBA" id="ARBA00023054"/>
    </source>
</evidence>
<protein>
    <submittedName>
        <fullName evidence="7">Microtubule-associated tumor suppressor 1 homolog</fullName>
    </submittedName>
</protein>
<keyword evidence="3 5" id="KW-0175">Coiled coil</keyword>
<evidence type="ECO:0000313" key="7">
    <source>
        <dbReference type="Ensembl" id="ENSKMAP00000020414.1"/>
    </source>
</evidence>
<dbReference type="GeneTree" id="ENSGT00950000183026"/>
<evidence type="ECO:0000256" key="6">
    <source>
        <dbReference type="SAM" id="MobiDB-lite"/>
    </source>
</evidence>
<evidence type="ECO:0000256" key="1">
    <source>
        <dbReference type="ARBA" id="ARBA00004123"/>
    </source>
</evidence>
<dbReference type="RefSeq" id="XP_037833171.1">
    <property type="nucleotide sequence ID" value="XM_037977243.1"/>
</dbReference>
<proteinExistence type="inferred from homology"/>
<dbReference type="InterPro" id="IPR051293">
    <property type="entry name" value="MTUS1/CCDC69"/>
</dbReference>
<dbReference type="PANTHER" id="PTHR24200:SF7">
    <property type="entry name" value="MICROTUBULE-ASSOCIATED TUMOR SUPPRESSOR 1"/>
    <property type="match status" value="1"/>
</dbReference>
<dbReference type="PANTHER" id="PTHR24200">
    <property type="entry name" value="TOUCAN, ISOFORM A"/>
    <property type="match status" value="1"/>
</dbReference>
<evidence type="ECO:0000313" key="8">
    <source>
        <dbReference type="Proteomes" id="UP000264800"/>
    </source>
</evidence>
<feature type="compositionally biased region" description="Polar residues" evidence="6">
    <location>
        <begin position="141"/>
        <end position="158"/>
    </location>
</feature>
<dbReference type="GeneID" id="108237993"/>
<dbReference type="Proteomes" id="UP000264800">
    <property type="component" value="Unplaced"/>
</dbReference>
<dbReference type="GO" id="GO:0005737">
    <property type="term" value="C:cytoplasm"/>
    <property type="evidence" value="ECO:0007669"/>
    <property type="project" value="TreeGrafter"/>
</dbReference>
<dbReference type="GO" id="GO:0005634">
    <property type="term" value="C:nucleus"/>
    <property type="evidence" value="ECO:0007669"/>
    <property type="project" value="UniProtKB-SubCell"/>
</dbReference>
<feature type="coiled-coil region" evidence="5">
    <location>
        <begin position="198"/>
        <end position="253"/>
    </location>
</feature>
<dbReference type="GO" id="GO:0008017">
    <property type="term" value="F:microtubule binding"/>
    <property type="evidence" value="ECO:0007669"/>
    <property type="project" value="TreeGrafter"/>
</dbReference>
<dbReference type="CTD" id="563853"/>
<reference evidence="7" key="1">
    <citation type="submission" date="2025-08" db="UniProtKB">
        <authorList>
            <consortium name="Ensembl"/>
        </authorList>
    </citation>
    <scope>IDENTIFICATION</scope>
</reference>
<feature type="coiled-coil region" evidence="5">
    <location>
        <begin position="292"/>
        <end position="467"/>
    </location>
</feature>